<dbReference type="Proteomes" id="UP000326759">
    <property type="component" value="Unassembled WGS sequence"/>
</dbReference>
<gene>
    <name evidence="2" type="ORF">Anas_12210</name>
</gene>
<dbReference type="AlphaFoldDB" id="A0A5N5T693"/>
<protein>
    <submittedName>
        <fullName evidence="2">Uncharacterized protein</fullName>
    </submittedName>
</protein>
<dbReference type="OrthoDB" id="10595264at2759"/>
<keyword evidence="3" id="KW-1185">Reference proteome</keyword>
<accession>A0A5N5T693</accession>
<feature type="region of interest" description="Disordered" evidence="1">
    <location>
        <begin position="85"/>
        <end position="106"/>
    </location>
</feature>
<feature type="non-terminal residue" evidence="2">
    <location>
        <position position="106"/>
    </location>
</feature>
<evidence type="ECO:0000256" key="1">
    <source>
        <dbReference type="SAM" id="MobiDB-lite"/>
    </source>
</evidence>
<proteinExistence type="predicted"/>
<organism evidence="2 3">
    <name type="scientific">Armadillidium nasatum</name>
    <dbReference type="NCBI Taxonomy" id="96803"/>
    <lineage>
        <taxon>Eukaryota</taxon>
        <taxon>Metazoa</taxon>
        <taxon>Ecdysozoa</taxon>
        <taxon>Arthropoda</taxon>
        <taxon>Crustacea</taxon>
        <taxon>Multicrustacea</taxon>
        <taxon>Malacostraca</taxon>
        <taxon>Eumalacostraca</taxon>
        <taxon>Peracarida</taxon>
        <taxon>Isopoda</taxon>
        <taxon>Oniscidea</taxon>
        <taxon>Crinocheta</taxon>
        <taxon>Armadillidiidae</taxon>
        <taxon>Armadillidium</taxon>
    </lineage>
</organism>
<reference evidence="2 3" key="1">
    <citation type="journal article" date="2019" name="PLoS Biol.">
        <title>Sex chromosomes control vertical transmission of feminizing Wolbachia symbionts in an isopod.</title>
        <authorList>
            <person name="Becking T."/>
            <person name="Chebbi M.A."/>
            <person name="Giraud I."/>
            <person name="Moumen B."/>
            <person name="Laverre T."/>
            <person name="Caubet Y."/>
            <person name="Peccoud J."/>
            <person name="Gilbert C."/>
            <person name="Cordaux R."/>
        </authorList>
    </citation>
    <scope>NUCLEOTIDE SEQUENCE [LARGE SCALE GENOMIC DNA]</scope>
    <source>
        <strain evidence="2">ANa2</strain>
        <tissue evidence="2">Whole body excluding digestive tract and cuticle</tissue>
    </source>
</reference>
<evidence type="ECO:0000313" key="2">
    <source>
        <dbReference type="EMBL" id="KAB7502121.1"/>
    </source>
</evidence>
<dbReference type="EMBL" id="SEYY01008499">
    <property type="protein sequence ID" value="KAB7502121.1"/>
    <property type="molecule type" value="Genomic_DNA"/>
</dbReference>
<name>A0A5N5T693_9CRUS</name>
<comment type="caution">
    <text evidence="2">The sequence shown here is derived from an EMBL/GenBank/DDBJ whole genome shotgun (WGS) entry which is preliminary data.</text>
</comment>
<feature type="compositionally biased region" description="Basic and acidic residues" evidence="1">
    <location>
        <begin position="89"/>
        <end position="106"/>
    </location>
</feature>
<sequence length="106" mass="12433">MDFKEVMLKEEPLDELEPNHESDQKCSKLEENQNVNLYIQTGIEIKNESPNEFAEDSENDEKVSELEESLTCIDTRKKILFDETTTGEQLERNFESEREKTDDISE</sequence>
<feature type="region of interest" description="Disordered" evidence="1">
    <location>
        <begin position="1"/>
        <end position="26"/>
    </location>
</feature>
<evidence type="ECO:0000313" key="3">
    <source>
        <dbReference type="Proteomes" id="UP000326759"/>
    </source>
</evidence>